<dbReference type="EMBL" id="JAPWTK010000588">
    <property type="protein sequence ID" value="KAJ8938061.1"/>
    <property type="molecule type" value="Genomic_DNA"/>
</dbReference>
<keyword evidence="3" id="KW-1185">Reference proteome</keyword>
<dbReference type="PANTHER" id="PTHR11324:SF16">
    <property type="entry name" value="PDZ DOMAIN-CONTAINING PROTEIN 2"/>
    <property type="match status" value="1"/>
</dbReference>
<reference evidence="2" key="1">
    <citation type="journal article" date="2023" name="Insect Mol. Biol.">
        <title>Genome sequencing provides insights into the evolution of gene families encoding plant cell wall-degrading enzymes in longhorned beetles.</title>
        <authorList>
            <person name="Shin N.R."/>
            <person name="Okamura Y."/>
            <person name="Kirsch R."/>
            <person name="Pauchet Y."/>
        </authorList>
    </citation>
    <scope>NUCLEOTIDE SEQUENCE</scope>
    <source>
        <strain evidence="2">AMC_N1</strain>
    </source>
</reference>
<feature type="domain" description="PDZ" evidence="1">
    <location>
        <begin position="20"/>
        <end position="92"/>
    </location>
</feature>
<dbReference type="AlphaFoldDB" id="A0AAV8XGX5"/>
<organism evidence="2 3">
    <name type="scientific">Aromia moschata</name>
    <dbReference type="NCBI Taxonomy" id="1265417"/>
    <lineage>
        <taxon>Eukaryota</taxon>
        <taxon>Metazoa</taxon>
        <taxon>Ecdysozoa</taxon>
        <taxon>Arthropoda</taxon>
        <taxon>Hexapoda</taxon>
        <taxon>Insecta</taxon>
        <taxon>Pterygota</taxon>
        <taxon>Neoptera</taxon>
        <taxon>Endopterygota</taxon>
        <taxon>Coleoptera</taxon>
        <taxon>Polyphaga</taxon>
        <taxon>Cucujiformia</taxon>
        <taxon>Chrysomeloidea</taxon>
        <taxon>Cerambycidae</taxon>
        <taxon>Cerambycinae</taxon>
        <taxon>Callichromatini</taxon>
        <taxon>Aromia</taxon>
    </lineage>
</organism>
<dbReference type="InterPro" id="IPR001478">
    <property type="entry name" value="PDZ"/>
</dbReference>
<evidence type="ECO:0000259" key="1">
    <source>
        <dbReference type="PROSITE" id="PS50106"/>
    </source>
</evidence>
<gene>
    <name evidence="2" type="ORF">NQ318_014542</name>
</gene>
<name>A0AAV8XGX5_9CUCU</name>
<dbReference type="InterPro" id="IPR036034">
    <property type="entry name" value="PDZ_sf"/>
</dbReference>
<protein>
    <recommendedName>
        <fullName evidence="1">PDZ domain-containing protein</fullName>
    </recommendedName>
</protein>
<proteinExistence type="predicted"/>
<dbReference type="PANTHER" id="PTHR11324">
    <property type="entry name" value="IL16-RELATED"/>
    <property type="match status" value="1"/>
</dbReference>
<dbReference type="Gene3D" id="2.30.42.10">
    <property type="match status" value="1"/>
</dbReference>
<dbReference type="Pfam" id="PF00595">
    <property type="entry name" value="PDZ"/>
    <property type="match status" value="1"/>
</dbReference>
<dbReference type="Proteomes" id="UP001162162">
    <property type="component" value="Unassembled WGS sequence"/>
</dbReference>
<accession>A0AAV8XGX5</accession>
<comment type="caution">
    <text evidence="2">The sequence shown here is derived from an EMBL/GenBank/DDBJ whole genome shotgun (WGS) entry which is preliminary data.</text>
</comment>
<dbReference type="SUPFAM" id="SSF50156">
    <property type="entry name" value="PDZ domain-like"/>
    <property type="match status" value="1"/>
</dbReference>
<sequence length="99" mass="10626">MYDNLYTGLPEVPAKKATDVISFIKDGAGLGFSIEGGKDSPQGDVPLTIKKIFTGGAADKSGQFKVGDEIISINDVSFTNMSRIEAWTLMKKIPDGNEK</sequence>
<evidence type="ECO:0000313" key="3">
    <source>
        <dbReference type="Proteomes" id="UP001162162"/>
    </source>
</evidence>
<evidence type="ECO:0000313" key="2">
    <source>
        <dbReference type="EMBL" id="KAJ8938061.1"/>
    </source>
</evidence>
<dbReference type="SMART" id="SM00228">
    <property type="entry name" value="PDZ"/>
    <property type="match status" value="1"/>
</dbReference>
<dbReference type="PROSITE" id="PS50106">
    <property type="entry name" value="PDZ"/>
    <property type="match status" value="1"/>
</dbReference>